<gene>
    <name evidence="4" type="ORF">GCM10008957_38140</name>
</gene>
<keyword evidence="5" id="KW-1185">Reference proteome</keyword>
<reference evidence="4" key="1">
    <citation type="journal article" date="2014" name="Int. J. Syst. Evol. Microbiol.">
        <title>Complete genome sequence of Corynebacterium casei LMG S-19264T (=DSM 44701T), isolated from a smear-ripened cheese.</title>
        <authorList>
            <consortium name="US DOE Joint Genome Institute (JGI-PGF)"/>
            <person name="Walter F."/>
            <person name="Albersmeier A."/>
            <person name="Kalinowski J."/>
            <person name="Ruckert C."/>
        </authorList>
    </citation>
    <scope>NUCLEOTIDE SEQUENCE</scope>
    <source>
        <strain evidence="4">JCM 31311</strain>
    </source>
</reference>
<dbReference type="Proteomes" id="UP000603865">
    <property type="component" value="Unassembled WGS sequence"/>
</dbReference>
<dbReference type="InterPro" id="IPR000421">
    <property type="entry name" value="FA58C"/>
</dbReference>
<dbReference type="PROSITE" id="PS50022">
    <property type="entry name" value="FA58C_3"/>
    <property type="match status" value="1"/>
</dbReference>
<dbReference type="InterPro" id="IPR008979">
    <property type="entry name" value="Galactose-bd-like_sf"/>
</dbReference>
<evidence type="ECO:0000259" key="3">
    <source>
        <dbReference type="PROSITE" id="PS50022"/>
    </source>
</evidence>
<dbReference type="SUPFAM" id="SSF51445">
    <property type="entry name" value="(Trans)glycosidases"/>
    <property type="match status" value="1"/>
</dbReference>
<dbReference type="AlphaFoldDB" id="A0A918CGU6"/>
<dbReference type="SUPFAM" id="SSF49785">
    <property type="entry name" value="Galactose-binding domain-like"/>
    <property type="match status" value="1"/>
</dbReference>
<dbReference type="PROSITE" id="PS51257">
    <property type="entry name" value="PROKAR_LIPOPROTEIN"/>
    <property type="match status" value="1"/>
</dbReference>
<protein>
    <recommendedName>
        <fullName evidence="3">F5/8 type C domain-containing protein</fullName>
    </recommendedName>
</protein>
<organism evidence="4 5">
    <name type="scientific">Deinococcus ruber</name>
    <dbReference type="NCBI Taxonomy" id="1848197"/>
    <lineage>
        <taxon>Bacteria</taxon>
        <taxon>Thermotogati</taxon>
        <taxon>Deinococcota</taxon>
        <taxon>Deinococci</taxon>
        <taxon>Deinococcales</taxon>
        <taxon>Deinococcaceae</taxon>
        <taxon>Deinococcus</taxon>
    </lineage>
</organism>
<evidence type="ECO:0000256" key="1">
    <source>
        <dbReference type="SAM" id="MobiDB-lite"/>
    </source>
</evidence>
<feature type="region of interest" description="Disordered" evidence="1">
    <location>
        <begin position="306"/>
        <end position="335"/>
    </location>
</feature>
<dbReference type="Gene3D" id="2.60.120.260">
    <property type="entry name" value="Galactose-binding domain-like"/>
    <property type="match status" value="1"/>
</dbReference>
<dbReference type="Gene3D" id="3.20.20.80">
    <property type="entry name" value="Glycosidases"/>
    <property type="match status" value="1"/>
</dbReference>
<dbReference type="PANTHER" id="PTHR34154">
    <property type="entry name" value="ALKALI-SENSITIVE LINKAGE PROTEIN 1"/>
    <property type="match status" value="1"/>
</dbReference>
<proteinExistence type="predicted"/>
<dbReference type="PANTHER" id="PTHR34154:SF3">
    <property type="entry name" value="ALKALI-SENSITIVE LINKAGE PROTEIN 1"/>
    <property type="match status" value="1"/>
</dbReference>
<feature type="domain" description="F5/8 type C" evidence="3">
    <location>
        <begin position="294"/>
        <end position="432"/>
    </location>
</feature>
<evidence type="ECO:0000313" key="4">
    <source>
        <dbReference type="EMBL" id="GGR22418.1"/>
    </source>
</evidence>
<dbReference type="Pfam" id="PF11790">
    <property type="entry name" value="Glyco_hydro_cc"/>
    <property type="match status" value="1"/>
</dbReference>
<evidence type="ECO:0000313" key="5">
    <source>
        <dbReference type="Proteomes" id="UP000603865"/>
    </source>
</evidence>
<comment type="caution">
    <text evidence="4">The sequence shown here is derived from an EMBL/GenBank/DDBJ whole genome shotgun (WGS) entry which is preliminary data.</text>
</comment>
<keyword evidence="2" id="KW-0732">Signal</keyword>
<accession>A0A918CGU6</accession>
<sequence length="433" mass="46965">MMYRRVVGALAGLTLLLSACNQQASPVSVQAQSIAAKSAKRGLAYDLSTTADVSALAPGVSWWYNWGTSASSGAPQDASTTYRMDYVPMLWNGNFDTVAAENKIRATPNARYLLVLNEPNLTDQANLTPAQAADLWPRYEQVAADTGVSLVGPAMNWGTMTSYQDPVVWLDAFYSAYRARNGRDPRIDYLAFHWYDYGLAAQLDRLKKYGKSLWVTEFSNWHSQNDGAQIDTLAKQKAQMSDMVATLESRSDVFRYAWFTGRMSNDTHAISLLGANGQLTELGQYYLSLPYSGAQSAPGGCSSVNAAQGKPVTASSSESSGTAPGAAVDGNSSTRWSSAFSDPQWLQVDLGASQQICQIGLAWEAAYGRAFQIQVSSDALNWTTIFSTTTGTGGTQTLTPTVAASGRYVRFYGTQRATGYGYSFYEFRVFGPS</sequence>
<dbReference type="Pfam" id="PF00754">
    <property type="entry name" value="F5_F8_type_C"/>
    <property type="match status" value="1"/>
</dbReference>
<evidence type="ECO:0000256" key="2">
    <source>
        <dbReference type="SAM" id="SignalP"/>
    </source>
</evidence>
<reference evidence="4" key="2">
    <citation type="submission" date="2020-09" db="EMBL/GenBank/DDBJ databases">
        <authorList>
            <person name="Sun Q."/>
            <person name="Ohkuma M."/>
        </authorList>
    </citation>
    <scope>NUCLEOTIDE SEQUENCE</scope>
    <source>
        <strain evidence="4">JCM 31311</strain>
    </source>
</reference>
<dbReference type="GO" id="GO:0071966">
    <property type="term" value="P:fungal-type cell wall polysaccharide metabolic process"/>
    <property type="evidence" value="ECO:0007669"/>
    <property type="project" value="TreeGrafter"/>
</dbReference>
<dbReference type="RefSeq" id="WP_229776260.1">
    <property type="nucleotide sequence ID" value="NZ_BMQL01000028.1"/>
</dbReference>
<name>A0A918CGU6_9DEIO</name>
<dbReference type="InterPro" id="IPR053183">
    <property type="entry name" value="ASL1"/>
</dbReference>
<dbReference type="EMBL" id="BMQL01000028">
    <property type="protein sequence ID" value="GGR22418.1"/>
    <property type="molecule type" value="Genomic_DNA"/>
</dbReference>
<feature type="compositionally biased region" description="Polar residues" evidence="1">
    <location>
        <begin position="313"/>
        <end position="322"/>
    </location>
</feature>
<feature type="signal peptide" evidence="2">
    <location>
        <begin position="1"/>
        <end position="24"/>
    </location>
</feature>
<feature type="chain" id="PRO_5037862117" description="F5/8 type C domain-containing protein" evidence="2">
    <location>
        <begin position="25"/>
        <end position="433"/>
    </location>
</feature>
<dbReference type="InterPro" id="IPR017853">
    <property type="entry name" value="GH"/>
</dbReference>
<dbReference type="InterPro" id="IPR024655">
    <property type="entry name" value="Asl1_glyco_hydro_catalytic"/>
</dbReference>